<evidence type="ECO:0000313" key="5">
    <source>
        <dbReference type="Proteomes" id="UP001066327"/>
    </source>
</evidence>
<accession>A0A1B1KFC8</accession>
<proteinExistence type="predicted"/>
<dbReference type="Proteomes" id="UP001066327">
    <property type="component" value="Unassembled WGS sequence"/>
</dbReference>
<sequence>MRELRVSINTLDTSSNDEFFADYVRNALRADARVAQQHAGTPPAHVLDFP</sequence>
<dbReference type="RefSeq" id="WP_155773047.1">
    <property type="nucleotide sequence ID" value="NZ_CP009111.1"/>
</dbReference>
<reference evidence="1 4" key="1">
    <citation type="submission" date="2014-07" db="EMBL/GenBank/DDBJ databases">
        <authorList>
            <person name="Zhang J.E."/>
            <person name="Yang H."/>
            <person name="Guo J."/>
            <person name="Deng Z."/>
            <person name="Luo H."/>
            <person name="Luo M."/>
            <person name="Zhao B."/>
        </authorList>
    </citation>
    <scope>NUCLEOTIDE SEQUENCE [LARGE SCALE GENOMIC DNA]</scope>
    <source>
        <strain evidence="1 4">1CP</strain>
    </source>
</reference>
<dbReference type="Proteomes" id="UP001231166">
    <property type="component" value="Chromosome"/>
</dbReference>
<dbReference type="EMBL" id="JAPWIS010000018">
    <property type="protein sequence ID" value="MCZ4587884.1"/>
    <property type="molecule type" value="Genomic_DNA"/>
</dbReference>
<protein>
    <submittedName>
        <fullName evidence="1">Uncharacterized protein</fullName>
    </submittedName>
</protein>
<dbReference type="EMBL" id="CP130953">
    <property type="protein sequence ID" value="WLF47024.1"/>
    <property type="molecule type" value="Genomic_DNA"/>
</dbReference>
<keyword evidence="5" id="KW-1185">Reference proteome</keyword>
<evidence type="ECO:0000313" key="4">
    <source>
        <dbReference type="Proteomes" id="UP000186108"/>
    </source>
</evidence>
<organism evidence="1 4">
    <name type="scientific">Rhodococcus opacus</name>
    <name type="common">Nocardia opaca</name>
    <dbReference type="NCBI Taxonomy" id="37919"/>
    <lineage>
        <taxon>Bacteria</taxon>
        <taxon>Bacillati</taxon>
        <taxon>Actinomycetota</taxon>
        <taxon>Actinomycetes</taxon>
        <taxon>Mycobacteriales</taxon>
        <taxon>Nocardiaceae</taxon>
        <taxon>Rhodococcus</taxon>
    </lineage>
</organism>
<dbReference type="AlphaFoldDB" id="A0A1B1KFC8"/>
<reference evidence="2" key="2">
    <citation type="submission" date="2022-12" db="EMBL/GenBank/DDBJ databases">
        <authorList>
            <person name="Krivoruchko A.V."/>
            <person name="Elkin A."/>
        </authorList>
    </citation>
    <scope>NUCLEOTIDE SEQUENCE</scope>
    <source>
        <strain evidence="2">IEGM 249</strain>
    </source>
</reference>
<evidence type="ECO:0000313" key="3">
    <source>
        <dbReference type="EMBL" id="WLF47024.1"/>
    </source>
</evidence>
<dbReference type="Proteomes" id="UP000186108">
    <property type="component" value="Chromosome"/>
</dbReference>
<evidence type="ECO:0000313" key="1">
    <source>
        <dbReference type="EMBL" id="ANS31279.1"/>
    </source>
</evidence>
<name>A0A1B1KFC8_RHOOP</name>
<gene>
    <name evidence="2" type="ORF">O4328_30050</name>
    <name evidence="3" type="ORF">Q5707_35030</name>
    <name evidence="1" type="ORF">R1CP_33280</name>
</gene>
<evidence type="ECO:0000313" key="2">
    <source>
        <dbReference type="EMBL" id="MCZ4587884.1"/>
    </source>
</evidence>
<dbReference type="EMBL" id="CP009111">
    <property type="protein sequence ID" value="ANS31279.1"/>
    <property type="molecule type" value="Genomic_DNA"/>
</dbReference>
<reference evidence="3" key="3">
    <citation type="submission" date="2023-07" db="EMBL/GenBank/DDBJ databases">
        <title>Genomic analysis of Rhodococcus opacus VOC-14 with glycol ethers degradation activity.</title>
        <authorList>
            <person name="Narkevich D.A."/>
            <person name="Hlushen A.M."/>
            <person name="Akhremchuk A.E."/>
            <person name="Sikolenko M.A."/>
            <person name="Valentovich L.N."/>
        </authorList>
    </citation>
    <scope>NUCLEOTIDE SEQUENCE</scope>
    <source>
        <strain evidence="3">VOC-14</strain>
    </source>
</reference>